<keyword evidence="1" id="KW-0496">Mitochondrion</keyword>
<sequence length="77" mass="9147">MAFSFFLQRILPPSQLFSHPLLLCTLFKCFLQGRTELPYSYSFTARMSRVSHILQYNKITGIAFFFVEYRFMFGKES</sequence>
<geneLocation type="mitochondrion" evidence="1"/>
<comment type="caution">
    <text evidence="1">The sequence shown here is derived from an EMBL/GenBank/DDBJ whole genome shotgun (WGS) entry which is preliminary data.</text>
</comment>
<accession>A0A124GP48</accession>
<gene>
    <name evidence="1" type="ORF">ABT39_MTgene717</name>
</gene>
<dbReference type="AlphaFoldDB" id="A0A124GP48"/>
<evidence type="ECO:0000313" key="1">
    <source>
        <dbReference type="EMBL" id="KUM50871.1"/>
    </source>
</evidence>
<proteinExistence type="predicted"/>
<protein>
    <submittedName>
        <fullName evidence="1">Uncharacterized protein</fullName>
    </submittedName>
</protein>
<dbReference type="EMBL" id="LKAM01000001">
    <property type="protein sequence ID" value="KUM50871.1"/>
    <property type="molecule type" value="Genomic_DNA"/>
</dbReference>
<name>A0A124GP48_PICGL</name>
<organism evidence="1">
    <name type="scientific">Picea glauca</name>
    <name type="common">White spruce</name>
    <name type="synonym">Pinus glauca</name>
    <dbReference type="NCBI Taxonomy" id="3330"/>
    <lineage>
        <taxon>Eukaryota</taxon>
        <taxon>Viridiplantae</taxon>
        <taxon>Streptophyta</taxon>
        <taxon>Embryophyta</taxon>
        <taxon>Tracheophyta</taxon>
        <taxon>Spermatophyta</taxon>
        <taxon>Pinopsida</taxon>
        <taxon>Pinidae</taxon>
        <taxon>Conifers I</taxon>
        <taxon>Pinales</taxon>
        <taxon>Pinaceae</taxon>
        <taxon>Picea</taxon>
    </lineage>
</organism>
<reference evidence="1" key="1">
    <citation type="journal article" date="2015" name="Genome Biol. Evol.">
        <title>Organellar Genomes of White Spruce (Picea glauca): Assembly and Annotation.</title>
        <authorList>
            <person name="Jackman S.D."/>
            <person name="Warren R.L."/>
            <person name="Gibb E.A."/>
            <person name="Vandervalk B.P."/>
            <person name="Mohamadi H."/>
            <person name="Chu J."/>
            <person name="Raymond A."/>
            <person name="Pleasance S."/>
            <person name="Coope R."/>
            <person name="Wildung M.R."/>
            <person name="Ritland C.E."/>
            <person name="Bousquet J."/>
            <person name="Jones S.J."/>
            <person name="Bohlmann J."/>
            <person name="Birol I."/>
        </authorList>
    </citation>
    <scope>NUCLEOTIDE SEQUENCE [LARGE SCALE GENOMIC DNA]</scope>
    <source>
        <tissue evidence="1">Flushing bud</tissue>
    </source>
</reference>